<comment type="caution">
    <text evidence="4">The sequence shown here is derived from an EMBL/GenBank/DDBJ whole genome shotgun (WGS) entry which is preliminary data.</text>
</comment>
<dbReference type="EMBL" id="BKBO01000005">
    <property type="protein sequence ID" value="GEQ48620.1"/>
    <property type="molecule type" value="Genomic_DNA"/>
</dbReference>
<dbReference type="Pfam" id="PF01408">
    <property type="entry name" value="GFO_IDH_MocA"/>
    <property type="match status" value="1"/>
</dbReference>
<evidence type="ECO:0000259" key="2">
    <source>
        <dbReference type="Pfam" id="PF21378"/>
    </source>
</evidence>
<dbReference type="AlphaFoldDB" id="A0AAN4RLF6"/>
<dbReference type="Gene3D" id="3.40.50.720">
    <property type="entry name" value="NAD(P)-binding Rossmann-like Domain"/>
    <property type="match status" value="1"/>
</dbReference>
<reference evidence="4" key="1">
    <citation type="submission" date="2019-08" db="EMBL/GenBank/DDBJ databases">
        <authorList>
            <person name="Ishikawa M."/>
            <person name="Suzuki T."/>
            <person name="Matsutani M."/>
        </authorList>
    </citation>
    <scope>NUCLEOTIDE SEQUENCE</scope>
    <source>
        <strain evidence="4">7C1</strain>
        <strain evidence="3">8C4</strain>
    </source>
</reference>
<dbReference type="Proteomes" id="UP000886597">
    <property type="component" value="Unassembled WGS sequence"/>
</dbReference>
<dbReference type="PANTHER" id="PTHR43708:SF4">
    <property type="entry name" value="OXIDOREDUCTASE YCEM-RELATED"/>
    <property type="match status" value="1"/>
</dbReference>
<organism evidence="4 5">
    <name type="scientific">Tetragenococcus koreensis</name>
    <dbReference type="NCBI Taxonomy" id="290335"/>
    <lineage>
        <taxon>Bacteria</taxon>
        <taxon>Bacillati</taxon>
        <taxon>Bacillota</taxon>
        <taxon>Bacilli</taxon>
        <taxon>Lactobacillales</taxon>
        <taxon>Enterococcaceae</taxon>
        <taxon>Tetragenococcus</taxon>
    </lineage>
</organism>
<evidence type="ECO:0000313" key="4">
    <source>
        <dbReference type="EMBL" id="GEQ53628.1"/>
    </source>
</evidence>
<feature type="domain" description="Gfo/Idh/MocA-like oxidoreductase N-terminal" evidence="1">
    <location>
        <begin position="1"/>
        <end position="120"/>
    </location>
</feature>
<proteinExistence type="predicted"/>
<evidence type="ECO:0000259" key="1">
    <source>
        <dbReference type="Pfam" id="PF01408"/>
    </source>
</evidence>
<dbReference type="InterPro" id="IPR051317">
    <property type="entry name" value="Gfo/Idh/MocA_oxidoreduct"/>
</dbReference>
<reference evidence="4" key="2">
    <citation type="journal article" date="2020" name="Int. Dairy J.">
        <title>Lactic acid bacterial diversity in Brie cheese focusing on salt concentration and pH of isolation medium and characterisation of halophilic and alkaliphilic lactic acid bacterial isolates.</title>
        <authorList>
            <person name="Unno R."/>
            <person name="Matsutani M."/>
            <person name="Suzuki T."/>
            <person name="Kodama K."/>
            <person name="Matsushita H."/>
            <person name="Yamasato K."/>
            <person name="Koizumi Y."/>
            <person name="Ishikawa M."/>
        </authorList>
    </citation>
    <scope>NUCLEOTIDE SEQUENCE</scope>
    <source>
        <strain evidence="4">7C1</strain>
        <strain evidence="3">8C4</strain>
    </source>
</reference>
<dbReference type="InterPro" id="IPR036291">
    <property type="entry name" value="NAD(P)-bd_dom_sf"/>
</dbReference>
<feature type="domain" description="YceM-like C-terminal" evidence="2">
    <location>
        <begin position="140"/>
        <end position="235"/>
    </location>
</feature>
<evidence type="ECO:0000313" key="3">
    <source>
        <dbReference type="EMBL" id="GEQ48620.1"/>
    </source>
</evidence>
<dbReference type="Proteomes" id="UP000886607">
    <property type="component" value="Unassembled WGS sequence"/>
</dbReference>
<dbReference type="InterPro" id="IPR048477">
    <property type="entry name" value="YceM-like_C"/>
</dbReference>
<keyword evidence="6" id="KW-1185">Reference proteome</keyword>
<dbReference type="SUPFAM" id="SSF51735">
    <property type="entry name" value="NAD(P)-binding Rossmann-fold domains"/>
    <property type="match status" value="1"/>
</dbReference>
<dbReference type="Pfam" id="PF21378">
    <property type="entry name" value="YceM-like_C"/>
    <property type="match status" value="1"/>
</dbReference>
<evidence type="ECO:0000313" key="6">
    <source>
        <dbReference type="Proteomes" id="UP000886607"/>
    </source>
</evidence>
<sequence>MKVGVVGLGDIAQKAYLPVYTQMQDQAEFYFATRNKEVQQNLQGIYHLQHMMNNLDELLAAGIQACFIHSATASHYQLVKKCLENQVDVFVDKPLSENLTEVEELLDLAKEKKRILMVGFNRRFAPMVEKLKAQKGKRMLFLQKNQIANDSLTSFEIFDVFLHLVDTAVYLLDDPVQTFSSDIRETKQHLETAILKLETKQTTALLTMDNKSGAKLENYQLSTEQESYCLASLTTFISQKKTQEQVETFNDWENTLVKRGFYPMVQAFLSALQTRTVAGLRQENIYPSHKICAEMLKQVEKSRRT</sequence>
<dbReference type="Gene3D" id="3.30.360.10">
    <property type="entry name" value="Dihydrodipicolinate Reductase, domain 2"/>
    <property type="match status" value="1"/>
</dbReference>
<dbReference type="InterPro" id="IPR000683">
    <property type="entry name" value="Gfo/Idh/MocA-like_OxRdtase_N"/>
</dbReference>
<accession>A0AAN4RLF6</accession>
<dbReference type="RefSeq" id="WP_202583539.1">
    <property type="nucleotide sequence ID" value="NZ_BKBO01000005.1"/>
</dbReference>
<gene>
    <name evidence="3" type="ORF">TK11N_04720</name>
    <name evidence="4" type="ORF">TK2N_04720</name>
</gene>
<dbReference type="GO" id="GO:0000166">
    <property type="term" value="F:nucleotide binding"/>
    <property type="evidence" value="ECO:0007669"/>
    <property type="project" value="InterPro"/>
</dbReference>
<protein>
    <submittedName>
        <fullName evidence="4">Oxidoreductase</fullName>
    </submittedName>
</protein>
<dbReference type="SUPFAM" id="SSF55347">
    <property type="entry name" value="Glyceraldehyde-3-phosphate dehydrogenase-like, C-terminal domain"/>
    <property type="match status" value="1"/>
</dbReference>
<evidence type="ECO:0000313" key="5">
    <source>
        <dbReference type="Proteomes" id="UP000886597"/>
    </source>
</evidence>
<dbReference type="EMBL" id="BKBQ01000005">
    <property type="protein sequence ID" value="GEQ53628.1"/>
    <property type="molecule type" value="Genomic_DNA"/>
</dbReference>
<name>A0AAN4RLF6_9ENTE</name>
<dbReference type="PANTHER" id="PTHR43708">
    <property type="entry name" value="CONSERVED EXPRESSED OXIDOREDUCTASE (EUROFUNG)"/>
    <property type="match status" value="1"/>
</dbReference>